<dbReference type="SUPFAM" id="SSF51206">
    <property type="entry name" value="cAMP-binding domain-like"/>
    <property type="match status" value="1"/>
</dbReference>
<dbReference type="PANTHER" id="PTHR23011:SF28">
    <property type="entry name" value="CYCLIC NUCLEOTIDE-BINDING DOMAIN CONTAINING PROTEIN"/>
    <property type="match status" value="1"/>
</dbReference>
<dbReference type="CDD" id="cd00038">
    <property type="entry name" value="CAP_ED"/>
    <property type="match status" value="1"/>
</dbReference>
<dbReference type="SMART" id="SM00100">
    <property type="entry name" value="cNMP"/>
    <property type="match status" value="1"/>
</dbReference>
<proteinExistence type="predicted"/>
<dbReference type="PROSITE" id="PS50042">
    <property type="entry name" value="CNMP_BINDING_3"/>
    <property type="match status" value="1"/>
</dbReference>
<evidence type="ECO:0000313" key="3">
    <source>
        <dbReference type="Proteomes" id="UP001497497"/>
    </source>
</evidence>
<evidence type="ECO:0000259" key="1">
    <source>
        <dbReference type="PROSITE" id="PS50042"/>
    </source>
</evidence>
<dbReference type="InterPro" id="IPR018490">
    <property type="entry name" value="cNMP-bd_dom_sf"/>
</dbReference>
<dbReference type="Proteomes" id="UP001497497">
    <property type="component" value="Unassembled WGS sequence"/>
</dbReference>
<accession>A0AAV2HU09</accession>
<keyword evidence="3" id="KW-1185">Reference proteome</keyword>
<evidence type="ECO:0000313" key="2">
    <source>
        <dbReference type="EMBL" id="CAL1537060.1"/>
    </source>
</evidence>
<organism evidence="2 3">
    <name type="scientific">Lymnaea stagnalis</name>
    <name type="common">Great pond snail</name>
    <name type="synonym">Helix stagnalis</name>
    <dbReference type="NCBI Taxonomy" id="6523"/>
    <lineage>
        <taxon>Eukaryota</taxon>
        <taxon>Metazoa</taxon>
        <taxon>Spiralia</taxon>
        <taxon>Lophotrochozoa</taxon>
        <taxon>Mollusca</taxon>
        <taxon>Gastropoda</taxon>
        <taxon>Heterobranchia</taxon>
        <taxon>Euthyneura</taxon>
        <taxon>Panpulmonata</taxon>
        <taxon>Hygrophila</taxon>
        <taxon>Lymnaeoidea</taxon>
        <taxon>Lymnaeidae</taxon>
        <taxon>Lymnaea</taxon>
    </lineage>
</organism>
<feature type="domain" description="Cyclic nucleotide-binding" evidence="1">
    <location>
        <begin position="49"/>
        <end position="158"/>
    </location>
</feature>
<dbReference type="InterPro" id="IPR000595">
    <property type="entry name" value="cNMP-bd_dom"/>
</dbReference>
<protein>
    <recommendedName>
        <fullName evidence="1">Cyclic nucleotide-binding domain-containing protein</fullName>
    </recommendedName>
</protein>
<dbReference type="Gene3D" id="2.60.120.10">
    <property type="entry name" value="Jelly Rolls"/>
    <property type="match status" value="1"/>
</dbReference>
<dbReference type="AlphaFoldDB" id="A0AAV2HU09"/>
<dbReference type="EMBL" id="CAXITT010000247">
    <property type="protein sequence ID" value="CAL1537060.1"/>
    <property type="molecule type" value="Genomic_DNA"/>
</dbReference>
<dbReference type="InterPro" id="IPR014710">
    <property type="entry name" value="RmlC-like_jellyroll"/>
</dbReference>
<reference evidence="2 3" key="1">
    <citation type="submission" date="2024-04" db="EMBL/GenBank/DDBJ databases">
        <authorList>
            <consortium name="Genoscope - CEA"/>
            <person name="William W."/>
        </authorList>
    </citation>
    <scope>NUCLEOTIDE SEQUENCE [LARGE SCALE GENOMIC DNA]</scope>
</reference>
<dbReference type="Pfam" id="PF00027">
    <property type="entry name" value="cNMP_binding"/>
    <property type="match status" value="1"/>
</dbReference>
<gene>
    <name evidence="2" type="ORF">GSLYS_00010973001</name>
</gene>
<comment type="caution">
    <text evidence="2">The sequence shown here is derived from an EMBL/GenBank/DDBJ whole genome shotgun (WGS) entry which is preliminary data.</text>
</comment>
<sequence>MVFDKSYFKAVKHGRELDTETLFTLGKPEHYRTWPEVQKAAEKLKFIRSFSALPEHYQVKLAMIAWYMEIPGDKVIIREGHVADSFYFLISGRVVAVKLVGSPLYEKHSRFSVLKIFEKDDIFGEEGISNRSHRNYSVTTTEKSTLLSVNIDDYYRIFNTSISGDENPDHIRLLSQLDFMKYFPVQELIQNSEGNIILFYYR</sequence>
<name>A0AAV2HU09_LYMST</name>
<dbReference type="PANTHER" id="PTHR23011">
    <property type="entry name" value="CYCLIC NUCLEOTIDE-BINDING DOMAIN CONTAINING PROTEIN"/>
    <property type="match status" value="1"/>
</dbReference>